<evidence type="ECO:0000313" key="4">
    <source>
        <dbReference type="Proteomes" id="UP001313282"/>
    </source>
</evidence>
<comment type="caution">
    <text evidence="3">The sequence shown here is derived from an EMBL/GenBank/DDBJ whole genome shotgun (WGS) entry which is preliminary data.</text>
</comment>
<keyword evidence="4" id="KW-1185">Reference proteome</keyword>
<organism evidence="3 4">
    <name type="scientific">Orbilia javanica</name>
    <dbReference type="NCBI Taxonomy" id="47235"/>
    <lineage>
        <taxon>Eukaryota</taxon>
        <taxon>Fungi</taxon>
        <taxon>Dikarya</taxon>
        <taxon>Ascomycota</taxon>
        <taxon>Pezizomycotina</taxon>
        <taxon>Orbiliomycetes</taxon>
        <taxon>Orbiliales</taxon>
        <taxon>Orbiliaceae</taxon>
        <taxon>Orbilia</taxon>
    </lineage>
</organism>
<evidence type="ECO:0000256" key="2">
    <source>
        <dbReference type="SAM" id="SignalP"/>
    </source>
</evidence>
<feature type="chain" id="PRO_5043028804" description="Extracellular membrane protein CFEM domain-containing protein" evidence="2">
    <location>
        <begin position="21"/>
        <end position="205"/>
    </location>
</feature>
<evidence type="ECO:0008006" key="5">
    <source>
        <dbReference type="Google" id="ProtNLM"/>
    </source>
</evidence>
<name>A0AAN8N5S3_9PEZI</name>
<feature type="region of interest" description="Disordered" evidence="1">
    <location>
        <begin position="131"/>
        <end position="154"/>
    </location>
</feature>
<protein>
    <recommendedName>
        <fullName evidence="5">Extracellular membrane protein CFEM domain-containing protein</fullName>
    </recommendedName>
</protein>
<dbReference type="Proteomes" id="UP001313282">
    <property type="component" value="Unassembled WGS sequence"/>
</dbReference>
<dbReference type="AlphaFoldDB" id="A0AAN8N5S3"/>
<feature type="region of interest" description="Disordered" evidence="1">
    <location>
        <begin position="97"/>
        <end position="119"/>
    </location>
</feature>
<sequence length="205" mass="21036">MRILLLPLLTLPFLITADLAAERCAGDAISVCGGRAVAAATDCISLSNSAKYQDCICSMPDALYQFANTLLECFFEHCPQESRQALIEIVDKVCDAPNESDPDPNSGGSVAIPTEEPTSSASVAIFRGEPTSGPIAPTASGEMPASTQSGGRTVVDSTRVVSDATRTIAGGAAATSSGAAVAMVNKPGRVWGFVGGIVVFFAGMM</sequence>
<feature type="signal peptide" evidence="2">
    <location>
        <begin position="1"/>
        <end position="20"/>
    </location>
</feature>
<evidence type="ECO:0000313" key="3">
    <source>
        <dbReference type="EMBL" id="KAK6344761.1"/>
    </source>
</evidence>
<feature type="compositionally biased region" description="Polar residues" evidence="1">
    <location>
        <begin position="145"/>
        <end position="154"/>
    </location>
</feature>
<proteinExistence type="predicted"/>
<dbReference type="EMBL" id="JAVHNR010000004">
    <property type="protein sequence ID" value="KAK6344761.1"/>
    <property type="molecule type" value="Genomic_DNA"/>
</dbReference>
<accession>A0AAN8N5S3</accession>
<reference evidence="3 4" key="1">
    <citation type="submission" date="2019-10" db="EMBL/GenBank/DDBJ databases">
        <authorList>
            <person name="Palmer J.M."/>
        </authorList>
    </citation>
    <scope>NUCLEOTIDE SEQUENCE [LARGE SCALE GENOMIC DNA]</scope>
    <source>
        <strain evidence="3 4">TWF718</strain>
    </source>
</reference>
<keyword evidence="2" id="KW-0732">Signal</keyword>
<gene>
    <name evidence="3" type="ORF">TWF718_006718</name>
</gene>
<evidence type="ECO:0000256" key="1">
    <source>
        <dbReference type="SAM" id="MobiDB-lite"/>
    </source>
</evidence>